<dbReference type="GO" id="GO:0006154">
    <property type="term" value="P:adenosine catabolic process"/>
    <property type="evidence" value="ECO:0007669"/>
    <property type="project" value="TreeGrafter"/>
</dbReference>
<evidence type="ECO:0000259" key="4">
    <source>
        <dbReference type="Pfam" id="PF00962"/>
    </source>
</evidence>
<keyword evidence="3" id="KW-0378">Hydrolase</keyword>
<dbReference type="PANTHER" id="PTHR11409">
    <property type="entry name" value="ADENOSINE DEAMINASE"/>
    <property type="match status" value="1"/>
</dbReference>
<dbReference type="SUPFAM" id="SSF51556">
    <property type="entry name" value="Metallo-dependent hydrolases"/>
    <property type="match status" value="1"/>
</dbReference>
<evidence type="ECO:0000313" key="5">
    <source>
        <dbReference type="EMBL" id="ANJ66125.1"/>
    </source>
</evidence>
<dbReference type="STRING" id="1860122.A9404_00910"/>
<evidence type="ECO:0000256" key="3">
    <source>
        <dbReference type="ARBA" id="ARBA00022801"/>
    </source>
</evidence>
<dbReference type="EMBL" id="CP016027">
    <property type="protein sequence ID" value="ANJ66125.1"/>
    <property type="molecule type" value="Genomic_DNA"/>
</dbReference>
<keyword evidence="6" id="KW-1185">Reference proteome</keyword>
<keyword evidence="2" id="KW-0479">Metal-binding</keyword>
<dbReference type="Proteomes" id="UP000078596">
    <property type="component" value="Chromosome"/>
</dbReference>
<dbReference type="GO" id="GO:0046872">
    <property type="term" value="F:metal ion binding"/>
    <property type="evidence" value="ECO:0007669"/>
    <property type="project" value="UniProtKB-KW"/>
</dbReference>
<protein>
    <submittedName>
        <fullName evidence="5">Adenosine deaminase</fullName>
    </submittedName>
</protein>
<dbReference type="InterPro" id="IPR032466">
    <property type="entry name" value="Metal_Hydrolase"/>
</dbReference>
<dbReference type="GO" id="GO:0046103">
    <property type="term" value="P:inosine biosynthetic process"/>
    <property type="evidence" value="ECO:0007669"/>
    <property type="project" value="TreeGrafter"/>
</dbReference>
<dbReference type="Pfam" id="PF00962">
    <property type="entry name" value="A_deaminase"/>
    <property type="match status" value="1"/>
</dbReference>
<evidence type="ECO:0000256" key="2">
    <source>
        <dbReference type="ARBA" id="ARBA00022723"/>
    </source>
</evidence>
<evidence type="ECO:0000313" key="6">
    <source>
        <dbReference type="Proteomes" id="UP000078596"/>
    </source>
</evidence>
<dbReference type="PANTHER" id="PTHR11409:SF39">
    <property type="entry name" value="ADENOSINE DEAMINASE 2"/>
    <property type="match status" value="1"/>
</dbReference>
<gene>
    <name evidence="5" type="ORF">A9404_00910</name>
</gene>
<reference evidence="5 6" key="1">
    <citation type="submission" date="2016-06" db="EMBL/GenBank/DDBJ databases">
        <title>Insight into the functional genes involving in sulfur oxidation in Pearl River water.</title>
        <authorList>
            <person name="Luo J."/>
            <person name="Tan X."/>
            <person name="Lin W."/>
        </authorList>
    </citation>
    <scope>NUCLEOTIDE SEQUENCE [LARGE SCALE GENOMIC DNA]</scope>
    <source>
        <strain evidence="5 6">LS2</strain>
    </source>
</reference>
<evidence type="ECO:0000256" key="1">
    <source>
        <dbReference type="ARBA" id="ARBA00001947"/>
    </source>
</evidence>
<dbReference type="AlphaFoldDB" id="A0A191ZE33"/>
<sequence>MFVLCLQWVVGPAAWAVGDEAWFDAVKQKATPAQLYTFLYAMPKGGDLHDHLTGAGRSEWWWAAALAQETHGYTYYTKVRINNCAPFDVNEYGRAPYLLLFRNLQESHYKQLSACEQGEFKRLQDLTPAEKTGWLNSIRLNKPYEGRDEFFGAHWQRLNDITRNPYIISDILLDNMRAFGREGLIYLEMMNGSMGFLKPDGSPIPPDDVVALYRKILASPEAKATGVTVRFQTSVLRFAPTAEQQLRAEYAFVDKHRDLYVGINFVGREDNGKGYPLRFLSTLRDLRRQYPAINLAIHAGEEDQPDHHVRDSLLLGAKRIGHGVNLIEDPQTMLLMRDNHFMVEINLISNLLLEYVPDFAHHPFPEYLRIGIPVALSTDDRGMWDSNLTDEFYVAVTNFNLSWHEIVTLGRNSIQYAFVDAATKQKLLKEYDQRIARFESEFKRKGWAAFKDVHPVNYSFACKHFKLCFPPKDPAAPTDSPQTNLPAALPHDFAVTN</sequence>
<name>A0A191ZE33_9GAMM</name>
<dbReference type="GO" id="GO:0004000">
    <property type="term" value="F:adenosine deaminase activity"/>
    <property type="evidence" value="ECO:0007669"/>
    <property type="project" value="TreeGrafter"/>
</dbReference>
<feature type="domain" description="Adenosine deaminase" evidence="4">
    <location>
        <begin position="153"/>
        <end position="432"/>
    </location>
</feature>
<dbReference type="InterPro" id="IPR001365">
    <property type="entry name" value="A_deaminase_dom"/>
</dbReference>
<proteinExistence type="predicted"/>
<accession>A0A191ZE33</accession>
<dbReference type="Gene3D" id="3.20.20.140">
    <property type="entry name" value="Metal-dependent hydrolases"/>
    <property type="match status" value="1"/>
</dbReference>
<comment type="cofactor">
    <cofactor evidence="1">
        <name>Zn(2+)</name>
        <dbReference type="ChEBI" id="CHEBI:29105"/>
    </cofactor>
</comment>
<dbReference type="KEGG" id="haz:A9404_00910"/>
<dbReference type="InterPro" id="IPR006330">
    <property type="entry name" value="Ado/ade_deaminase"/>
</dbReference>
<organism evidence="5 6">
    <name type="scientific">Halothiobacillus diazotrophicus</name>
    <dbReference type="NCBI Taxonomy" id="1860122"/>
    <lineage>
        <taxon>Bacteria</taxon>
        <taxon>Pseudomonadati</taxon>
        <taxon>Pseudomonadota</taxon>
        <taxon>Gammaproteobacteria</taxon>
        <taxon>Chromatiales</taxon>
        <taxon>Halothiobacillaceae</taxon>
        <taxon>Halothiobacillus</taxon>
    </lineage>
</organism>